<dbReference type="EMBL" id="CAADFN010000070">
    <property type="protein sequence ID" value="VFK20317.1"/>
    <property type="molecule type" value="Genomic_DNA"/>
</dbReference>
<gene>
    <name evidence="1" type="ORF">BECKLFY1418C_GA0070996_107021</name>
</gene>
<proteinExistence type="predicted"/>
<evidence type="ECO:0000313" key="1">
    <source>
        <dbReference type="EMBL" id="VFK20317.1"/>
    </source>
</evidence>
<sequence>MNNPIFLDTGYILALLNSRDEFHFSKSLFSMARRLPSRLREK</sequence>
<organism evidence="1">
    <name type="scientific">Candidatus Kentrum sp. LFY</name>
    <dbReference type="NCBI Taxonomy" id="2126342"/>
    <lineage>
        <taxon>Bacteria</taxon>
        <taxon>Pseudomonadati</taxon>
        <taxon>Pseudomonadota</taxon>
        <taxon>Gammaproteobacteria</taxon>
        <taxon>Candidatus Kentrum</taxon>
    </lineage>
</organism>
<accession>A0A450WTG6</accession>
<dbReference type="AlphaFoldDB" id="A0A450WTG6"/>
<name>A0A450WTG6_9GAMM</name>
<reference evidence="1" key="1">
    <citation type="submission" date="2019-02" db="EMBL/GenBank/DDBJ databases">
        <authorList>
            <person name="Gruber-Vodicka R. H."/>
            <person name="Seah K. B. B."/>
        </authorList>
    </citation>
    <scope>NUCLEOTIDE SEQUENCE</scope>
    <source>
        <strain evidence="1">BECK_BY7</strain>
    </source>
</reference>
<protein>
    <submittedName>
        <fullName evidence="1">Uncharacterized protein</fullName>
    </submittedName>
</protein>